<evidence type="ECO:0000313" key="3">
    <source>
        <dbReference type="Proteomes" id="UP000235023"/>
    </source>
</evidence>
<protein>
    <submittedName>
        <fullName evidence="2">Uncharacterized protein</fullName>
    </submittedName>
</protein>
<organism evidence="2 3">
    <name type="scientific">Aspergillus taichungensis</name>
    <dbReference type="NCBI Taxonomy" id="482145"/>
    <lineage>
        <taxon>Eukaryota</taxon>
        <taxon>Fungi</taxon>
        <taxon>Dikarya</taxon>
        <taxon>Ascomycota</taxon>
        <taxon>Pezizomycotina</taxon>
        <taxon>Eurotiomycetes</taxon>
        <taxon>Eurotiomycetidae</taxon>
        <taxon>Eurotiales</taxon>
        <taxon>Aspergillaceae</taxon>
        <taxon>Aspergillus</taxon>
        <taxon>Aspergillus subgen. Circumdati</taxon>
    </lineage>
</organism>
<gene>
    <name evidence="2" type="ORF">BDW42DRAFT_7373</name>
</gene>
<feature type="compositionally biased region" description="Low complexity" evidence="1">
    <location>
        <begin position="55"/>
        <end position="116"/>
    </location>
</feature>
<dbReference type="OrthoDB" id="10429017at2759"/>
<feature type="region of interest" description="Disordered" evidence="1">
    <location>
        <begin position="25"/>
        <end position="127"/>
    </location>
</feature>
<evidence type="ECO:0000256" key="1">
    <source>
        <dbReference type="SAM" id="MobiDB-lite"/>
    </source>
</evidence>
<proteinExistence type="predicted"/>
<sequence>MCFVEVDEDGPCIRVTEFRPQPLRISFPGAKHGHHHHCHHRHHKAHHHCHHRRGSSSNSSDSDNSSDSSKGSKSNKSSKSSKSSSSSSSSKSSSTNSSKTSPTNTTITDTTSQNTSLICPPQHRHRRCSAPPVIVDWDSRHSHEHEKTREFDKDRDYDYTIRRTYTRRTRESIIPWRRGRALEIDEPGHRYVEYMEVPAIEWIPPRVRPRGRVCSDGNEVEVQYIAGR</sequence>
<dbReference type="EMBL" id="KZ559600">
    <property type="protein sequence ID" value="PLN77232.1"/>
    <property type="molecule type" value="Genomic_DNA"/>
</dbReference>
<accession>A0A2J5HJI1</accession>
<evidence type="ECO:0000313" key="2">
    <source>
        <dbReference type="EMBL" id="PLN77232.1"/>
    </source>
</evidence>
<dbReference type="AlphaFoldDB" id="A0A2J5HJI1"/>
<feature type="compositionally biased region" description="Basic residues" evidence="1">
    <location>
        <begin position="31"/>
        <end position="54"/>
    </location>
</feature>
<dbReference type="Proteomes" id="UP000235023">
    <property type="component" value="Unassembled WGS sequence"/>
</dbReference>
<name>A0A2J5HJI1_9EURO</name>
<keyword evidence="3" id="KW-1185">Reference proteome</keyword>
<reference evidence="3" key="1">
    <citation type="submission" date="2017-12" db="EMBL/GenBank/DDBJ databases">
        <authorList>
            <consortium name="DOE Joint Genome Institute"/>
            <person name="Mondo S.J."/>
            <person name="Kjaerbolling I."/>
            <person name="Vesth T.C."/>
            <person name="Frisvad J.C."/>
            <person name="Nybo J.L."/>
            <person name="Theobald S."/>
            <person name="Kuo A."/>
            <person name="Bowyer P."/>
            <person name="Matsuda Y."/>
            <person name="Lyhne E.K."/>
            <person name="Kogle M.E."/>
            <person name="Clum A."/>
            <person name="Lipzen A."/>
            <person name="Salamov A."/>
            <person name="Ngan C.Y."/>
            <person name="Daum C."/>
            <person name="Chiniquy J."/>
            <person name="Barry K."/>
            <person name="LaButti K."/>
            <person name="Haridas S."/>
            <person name="Simmons B.A."/>
            <person name="Magnuson J.K."/>
            <person name="Mortensen U.H."/>
            <person name="Larsen T.O."/>
            <person name="Grigoriev I.V."/>
            <person name="Baker S.E."/>
            <person name="Andersen M.R."/>
            <person name="Nordberg H.P."/>
            <person name="Cantor M.N."/>
            <person name="Hua S.X."/>
        </authorList>
    </citation>
    <scope>NUCLEOTIDE SEQUENCE [LARGE SCALE GENOMIC DNA]</scope>
    <source>
        <strain evidence="3">IBT 19404</strain>
    </source>
</reference>